<comment type="caution">
    <text evidence="1">The sequence shown here is derived from an EMBL/GenBank/DDBJ whole genome shotgun (WGS) entry which is preliminary data.</text>
</comment>
<dbReference type="EMBL" id="BMMN01000002">
    <property type="protein sequence ID" value="GGO05502.1"/>
    <property type="molecule type" value="Genomic_DNA"/>
</dbReference>
<evidence type="ECO:0000313" key="2">
    <source>
        <dbReference type="Proteomes" id="UP000653480"/>
    </source>
</evidence>
<accession>A0A8H9GW95</accession>
<reference evidence="1" key="1">
    <citation type="journal article" date="2014" name="Int. J. Syst. Evol. Microbiol.">
        <title>Complete genome sequence of Corynebacterium casei LMG S-19264T (=DSM 44701T), isolated from a smear-ripened cheese.</title>
        <authorList>
            <consortium name="US DOE Joint Genome Institute (JGI-PGF)"/>
            <person name="Walter F."/>
            <person name="Albersmeier A."/>
            <person name="Kalinowski J."/>
            <person name="Ruckert C."/>
        </authorList>
    </citation>
    <scope>NUCLEOTIDE SEQUENCE</scope>
    <source>
        <strain evidence="1">CGMCC 4.7138</strain>
    </source>
</reference>
<proteinExistence type="predicted"/>
<sequence>MSGGVSALRASAVRALESLTQADSTCPGLHVAPEQPGRVAIRWMGETRRSVRARVVAHTCDHCSPLAYELCASGGVLFVRRTHRSGDQPKTRESERLPDARARRMWMDLLLGKAR</sequence>
<dbReference type="AlphaFoldDB" id="A0A8H9GW95"/>
<gene>
    <name evidence="1" type="ORF">GCM10011574_17340</name>
</gene>
<evidence type="ECO:0000313" key="1">
    <source>
        <dbReference type="EMBL" id="GGO05502.1"/>
    </source>
</evidence>
<name>A0A8H9GW95_9ACTN</name>
<protein>
    <submittedName>
        <fullName evidence="1">Uncharacterized protein</fullName>
    </submittedName>
</protein>
<dbReference type="Proteomes" id="UP000653480">
    <property type="component" value="Unassembled WGS sequence"/>
</dbReference>
<organism evidence="1 2">
    <name type="scientific">Microbispora bryophytorum</name>
    <dbReference type="NCBI Taxonomy" id="1460882"/>
    <lineage>
        <taxon>Bacteria</taxon>
        <taxon>Bacillati</taxon>
        <taxon>Actinomycetota</taxon>
        <taxon>Actinomycetes</taxon>
        <taxon>Streptosporangiales</taxon>
        <taxon>Streptosporangiaceae</taxon>
        <taxon>Microbispora</taxon>
    </lineage>
</organism>
<keyword evidence="2" id="KW-1185">Reference proteome</keyword>
<reference evidence="1" key="2">
    <citation type="submission" date="2020-09" db="EMBL/GenBank/DDBJ databases">
        <authorList>
            <person name="Sun Q."/>
            <person name="Zhou Y."/>
        </authorList>
    </citation>
    <scope>NUCLEOTIDE SEQUENCE</scope>
    <source>
        <strain evidence="1">CGMCC 4.7138</strain>
    </source>
</reference>